<dbReference type="Proteomes" id="UP001280581">
    <property type="component" value="Unassembled WGS sequence"/>
</dbReference>
<feature type="compositionally biased region" description="Basic and acidic residues" evidence="1">
    <location>
        <begin position="73"/>
        <end position="82"/>
    </location>
</feature>
<feature type="compositionally biased region" description="Low complexity" evidence="1">
    <location>
        <begin position="23"/>
        <end position="66"/>
    </location>
</feature>
<feature type="region of interest" description="Disordered" evidence="1">
    <location>
        <begin position="1"/>
        <end position="161"/>
    </location>
</feature>
<evidence type="ECO:0000313" key="2">
    <source>
        <dbReference type="EMBL" id="KAK3209697.1"/>
    </source>
</evidence>
<reference evidence="2 3" key="1">
    <citation type="submission" date="2021-02" db="EMBL/GenBank/DDBJ databases">
        <title>Genome assembly of Pseudopithomyces chartarum.</title>
        <authorList>
            <person name="Jauregui R."/>
            <person name="Singh J."/>
            <person name="Voisey C."/>
        </authorList>
    </citation>
    <scope>NUCLEOTIDE SEQUENCE [LARGE SCALE GENOMIC DNA]</scope>
    <source>
        <strain evidence="2 3">AGR01</strain>
    </source>
</reference>
<sequence length="161" mass="15911">MSSHGTKVTSTAPTHESTGLVTSDSLAADSLSSGGSFAASNPHAAASQQPSSSTTSNATDTSSATTLPPAVDAEAREAKEGASHAARPPGDFRPHGANITEDEQLSGKTAFGAVGTKMDPSRVAEEERLKRAAVQGGSLGGAKDGSVQGGSKFSGLGEEGA</sequence>
<proteinExistence type="predicted"/>
<keyword evidence="3" id="KW-1185">Reference proteome</keyword>
<protein>
    <submittedName>
        <fullName evidence="2">Uncharacterized protein</fullName>
    </submittedName>
</protein>
<name>A0AAN6M0X0_9PLEO</name>
<dbReference type="EMBL" id="WVTA01000005">
    <property type="protein sequence ID" value="KAK3209697.1"/>
    <property type="molecule type" value="Genomic_DNA"/>
</dbReference>
<evidence type="ECO:0000313" key="3">
    <source>
        <dbReference type="Proteomes" id="UP001280581"/>
    </source>
</evidence>
<dbReference type="AlphaFoldDB" id="A0AAN6M0X0"/>
<feature type="compositionally biased region" description="Basic and acidic residues" evidence="1">
    <location>
        <begin position="119"/>
        <end position="130"/>
    </location>
</feature>
<gene>
    <name evidence="2" type="ORF">GRF29_44g398591</name>
</gene>
<feature type="compositionally biased region" description="Polar residues" evidence="1">
    <location>
        <begin position="1"/>
        <end position="22"/>
    </location>
</feature>
<comment type="caution">
    <text evidence="2">The sequence shown here is derived from an EMBL/GenBank/DDBJ whole genome shotgun (WGS) entry which is preliminary data.</text>
</comment>
<organism evidence="2 3">
    <name type="scientific">Pseudopithomyces chartarum</name>
    <dbReference type="NCBI Taxonomy" id="1892770"/>
    <lineage>
        <taxon>Eukaryota</taxon>
        <taxon>Fungi</taxon>
        <taxon>Dikarya</taxon>
        <taxon>Ascomycota</taxon>
        <taxon>Pezizomycotina</taxon>
        <taxon>Dothideomycetes</taxon>
        <taxon>Pleosporomycetidae</taxon>
        <taxon>Pleosporales</taxon>
        <taxon>Massarineae</taxon>
        <taxon>Didymosphaeriaceae</taxon>
        <taxon>Pseudopithomyces</taxon>
    </lineage>
</organism>
<accession>A0AAN6M0X0</accession>
<evidence type="ECO:0000256" key="1">
    <source>
        <dbReference type="SAM" id="MobiDB-lite"/>
    </source>
</evidence>